<dbReference type="Proteomes" id="UP001172673">
    <property type="component" value="Unassembled WGS sequence"/>
</dbReference>
<dbReference type="PANTHER" id="PTHR11685">
    <property type="entry name" value="RBR FAMILY RING FINGER AND IBR DOMAIN-CONTAINING"/>
    <property type="match status" value="1"/>
</dbReference>
<dbReference type="EC" id="2.3.2.31" evidence="2"/>
<evidence type="ECO:0000256" key="4">
    <source>
        <dbReference type="ARBA" id="ARBA00022723"/>
    </source>
</evidence>
<keyword evidence="6" id="KW-0863">Zinc-finger</keyword>
<feature type="domain" description="RING-type" evidence="9">
    <location>
        <begin position="163"/>
        <end position="364"/>
    </location>
</feature>
<organism evidence="10 11">
    <name type="scientific">Cladophialophora chaetospira</name>
    <dbReference type="NCBI Taxonomy" id="386627"/>
    <lineage>
        <taxon>Eukaryota</taxon>
        <taxon>Fungi</taxon>
        <taxon>Dikarya</taxon>
        <taxon>Ascomycota</taxon>
        <taxon>Pezizomycotina</taxon>
        <taxon>Eurotiomycetes</taxon>
        <taxon>Chaetothyriomycetidae</taxon>
        <taxon>Chaetothyriales</taxon>
        <taxon>Herpotrichiellaceae</taxon>
        <taxon>Cladophialophora</taxon>
    </lineage>
</organism>
<keyword evidence="5" id="KW-0677">Repeat</keyword>
<evidence type="ECO:0000256" key="3">
    <source>
        <dbReference type="ARBA" id="ARBA00022679"/>
    </source>
</evidence>
<sequence length="364" mass="41183">MLIHNFALADEVSALNAIYGAGLVVATFSDSHHTTLSLKFPAFGFSFLLRVYADYPLSAPEVLGIDDLMDSRKPEVQQNTVYLGACVRAVHYPDYVCLFDAIDEFEMIMKTLPLGNQGSSDKDEVTERKPTSRASVLRDLALRTRAKAGLDRGDNFTGNLPFDAIDCSSCLEPFFRVDTANLKCKHSLCSECLHGKEPVPEKSVWSLMAVAEGVSSMFIDRSELKCCGESVPVPLIRQHGGFEEEFLERYVFWLQEFRNPNPTYCPWKKCRSFIPKRFIREDYTECPFCKQRICMGCKAKEHGGMCRQDKRLKMLIQKEEWRFCPCGQLVERSYGCNHMTCRCGAKFCYKCGKPSKGDWACGCG</sequence>
<evidence type="ECO:0000256" key="7">
    <source>
        <dbReference type="ARBA" id="ARBA00022786"/>
    </source>
</evidence>
<evidence type="ECO:0000256" key="8">
    <source>
        <dbReference type="ARBA" id="ARBA00022833"/>
    </source>
</evidence>
<keyword evidence="4" id="KW-0479">Metal-binding</keyword>
<evidence type="ECO:0000256" key="6">
    <source>
        <dbReference type="ARBA" id="ARBA00022771"/>
    </source>
</evidence>
<comment type="caution">
    <text evidence="10">The sequence shown here is derived from an EMBL/GenBank/DDBJ whole genome shotgun (WGS) entry which is preliminary data.</text>
</comment>
<dbReference type="Pfam" id="PF01485">
    <property type="entry name" value="IBR"/>
    <property type="match status" value="2"/>
</dbReference>
<dbReference type="SUPFAM" id="SSF57850">
    <property type="entry name" value="RING/U-box"/>
    <property type="match status" value="2"/>
</dbReference>
<dbReference type="AlphaFoldDB" id="A0AA39CDL8"/>
<keyword evidence="7" id="KW-0833">Ubl conjugation pathway</keyword>
<accession>A0AA39CDL8</accession>
<dbReference type="CDD" id="cd22584">
    <property type="entry name" value="Rcat_RBR_unk"/>
    <property type="match status" value="1"/>
</dbReference>
<evidence type="ECO:0000256" key="5">
    <source>
        <dbReference type="ARBA" id="ARBA00022737"/>
    </source>
</evidence>
<dbReference type="InterPro" id="IPR002867">
    <property type="entry name" value="IBR_dom"/>
</dbReference>
<evidence type="ECO:0000256" key="1">
    <source>
        <dbReference type="ARBA" id="ARBA00001798"/>
    </source>
</evidence>
<evidence type="ECO:0000256" key="2">
    <source>
        <dbReference type="ARBA" id="ARBA00012251"/>
    </source>
</evidence>
<dbReference type="GO" id="GO:0061630">
    <property type="term" value="F:ubiquitin protein ligase activity"/>
    <property type="evidence" value="ECO:0007669"/>
    <property type="project" value="UniProtKB-EC"/>
</dbReference>
<name>A0AA39CDL8_9EURO</name>
<keyword evidence="11" id="KW-1185">Reference proteome</keyword>
<evidence type="ECO:0000259" key="9">
    <source>
        <dbReference type="PROSITE" id="PS51873"/>
    </source>
</evidence>
<dbReference type="PROSITE" id="PS00518">
    <property type="entry name" value="ZF_RING_1"/>
    <property type="match status" value="1"/>
</dbReference>
<evidence type="ECO:0000313" key="11">
    <source>
        <dbReference type="Proteomes" id="UP001172673"/>
    </source>
</evidence>
<keyword evidence="8" id="KW-0862">Zinc</keyword>
<evidence type="ECO:0000313" key="10">
    <source>
        <dbReference type="EMBL" id="KAJ9604384.1"/>
    </source>
</evidence>
<reference evidence="10" key="1">
    <citation type="submission" date="2022-10" db="EMBL/GenBank/DDBJ databases">
        <title>Culturing micro-colonial fungi from biological soil crusts in the Mojave desert and describing Neophaeococcomyces mojavensis, and introducing the new genera and species Taxawa tesnikishii.</title>
        <authorList>
            <person name="Kurbessoian T."/>
            <person name="Stajich J.E."/>
        </authorList>
    </citation>
    <scope>NUCLEOTIDE SEQUENCE</scope>
    <source>
        <strain evidence="10">TK_41</strain>
    </source>
</reference>
<dbReference type="GO" id="GO:0016567">
    <property type="term" value="P:protein ubiquitination"/>
    <property type="evidence" value="ECO:0007669"/>
    <property type="project" value="InterPro"/>
</dbReference>
<dbReference type="InterPro" id="IPR017907">
    <property type="entry name" value="Znf_RING_CS"/>
</dbReference>
<protein>
    <recommendedName>
        <fullName evidence="2">RBR-type E3 ubiquitin transferase</fullName>
        <ecNumber evidence="2">2.3.2.31</ecNumber>
    </recommendedName>
</protein>
<dbReference type="GO" id="GO:0008270">
    <property type="term" value="F:zinc ion binding"/>
    <property type="evidence" value="ECO:0007669"/>
    <property type="project" value="UniProtKB-KW"/>
</dbReference>
<proteinExistence type="predicted"/>
<dbReference type="EMBL" id="JAPDRK010000019">
    <property type="protein sequence ID" value="KAJ9604384.1"/>
    <property type="molecule type" value="Genomic_DNA"/>
</dbReference>
<gene>
    <name evidence="10" type="ORF">H2200_011218</name>
</gene>
<dbReference type="InterPro" id="IPR031127">
    <property type="entry name" value="E3_UB_ligase_RBR"/>
</dbReference>
<keyword evidence="3" id="KW-0808">Transferase</keyword>
<comment type="catalytic activity">
    <reaction evidence="1">
        <text>[E2 ubiquitin-conjugating enzyme]-S-ubiquitinyl-L-cysteine + [acceptor protein]-L-lysine = [E2 ubiquitin-conjugating enzyme]-L-cysteine + [acceptor protein]-N(6)-ubiquitinyl-L-lysine.</text>
        <dbReference type="EC" id="2.3.2.31"/>
    </reaction>
</comment>
<dbReference type="PROSITE" id="PS51873">
    <property type="entry name" value="TRIAD"/>
    <property type="match status" value="1"/>
</dbReference>
<dbReference type="Gene3D" id="1.20.120.1750">
    <property type="match status" value="1"/>
</dbReference>
<dbReference type="InterPro" id="IPR044066">
    <property type="entry name" value="TRIAD_supradom"/>
</dbReference>